<keyword evidence="10 13" id="KW-0961">Cell wall biogenesis/degradation</keyword>
<dbReference type="UniPathway" id="UPA00545">
    <property type="reaction ID" value="UER00823"/>
</dbReference>
<evidence type="ECO:0000256" key="8">
    <source>
        <dbReference type="ARBA" id="ARBA00022801"/>
    </source>
</evidence>
<dbReference type="Pfam" id="PF04043">
    <property type="entry name" value="PMEI"/>
    <property type="match status" value="1"/>
</dbReference>
<dbReference type="SUPFAM" id="SSF101148">
    <property type="entry name" value="Plant invertase/pectin methylesterase inhibitor"/>
    <property type="match status" value="1"/>
</dbReference>
<proteinExistence type="inferred from homology"/>
<evidence type="ECO:0000259" key="15">
    <source>
        <dbReference type="SMART" id="SM00856"/>
    </source>
</evidence>
<evidence type="ECO:0000256" key="5">
    <source>
        <dbReference type="ARBA" id="ARBA00013229"/>
    </source>
</evidence>
<feature type="region of interest" description="Disordered" evidence="14">
    <location>
        <begin position="389"/>
        <end position="408"/>
    </location>
</feature>
<evidence type="ECO:0000256" key="6">
    <source>
        <dbReference type="ARBA" id="ARBA00022512"/>
    </source>
</evidence>
<evidence type="ECO:0000256" key="7">
    <source>
        <dbReference type="ARBA" id="ARBA00022525"/>
    </source>
</evidence>
<dbReference type="PROSITE" id="PS00503">
    <property type="entry name" value="PECTINESTERASE_2"/>
    <property type="match status" value="1"/>
</dbReference>
<dbReference type="GO" id="GO:0042545">
    <property type="term" value="P:cell wall modification"/>
    <property type="evidence" value="ECO:0007669"/>
    <property type="project" value="UniProtKB-UniRule"/>
</dbReference>
<dbReference type="AlphaFoldDB" id="S8C856"/>
<dbReference type="OrthoDB" id="2019149at2759"/>
<dbReference type="FunFam" id="2.160.20.10:FF:000001">
    <property type="entry name" value="Pectinesterase"/>
    <property type="match status" value="1"/>
</dbReference>
<name>S8C856_9LAMI</name>
<keyword evidence="17" id="KW-1185">Reference proteome</keyword>
<evidence type="ECO:0000256" key="2">
    <source>
        <dbReference type="ARBA" id="ARBA00005184"/>
    </source>
</evidence>
<evidence type="ECO:0000256" key="12">
    <source>
        <dbReference type="PROSITE-ProRule" id="PRU10040"/>
    </source>
</evidence>
<feature type="non-terminal residue" evidence="16">
    <location>
        <position position="526"/>
    </location>
</feature>
<feature type="chain" id="PRO_5005146654" description="Pectinesterase" evidence="13">
    <location>
        <begin position="20"/>
        <end position="526"/>
    </location>
</feature>
<evidence type="ECO:0000256" key="10">
    <source>
        <dbReference type="ARBA" id="ARBA00023316"/>
    </source>
</evidence>
<dbReference type="GO" id="GO:0045490">
    <property type="term" value="P:pectin catabolic process"/>
    <property type="evidence" value="ECO:0007669"/>
    <property type="project" value="UniProtKB-UniRule"/>
</dbReference>
<comment type="subcellular location">
    <subcellularLocation>
        <location evidence="1 13">Secreted</location>
        <location evidence="1 13">Cell wall</location>
    </subcellularLocation>
</comment>
<dbReference type="Gene3D" id="2.160.20.10">
    <property type="entry name" value="Single-stranded right-handed beta-helix, Pectin lyase-like"/>
    <property type="match status" value="1"/>
</dbReference>
<dbReference type="Pfam" id="PF01095">
    <property type="entry name" value="Pectinesterase"/>
    <property type="match status" value="1"/>
</dbReference>
<keyword evidence="13" id="KW-0732">Signal</keyword>
<feature type="signal peptide" evidence="13">
    <location>
        <begin position="1"/>
        <end position="19"/>
    </location>
</feature>
<evidence type="ECO:0000313" key="17">
    <source>
        <dbReference type="Proteomes" id="UP000015453"/>
    </source>
</evidence>
<dbReference type="SUPFAM" id="SSF51126">
    <property type="entry name" value="Pectin lyase-like"/>
    <property type="match status" value="1"/>
</dbReference>
<dbReference type="InterPro" id="IPR006501">
    <property type="entry name" value="Pectinesterase_inhib_dom"/>
</dbReference>
<evidence type="ECO:0000256" key="13">
    <source>
        <dbReference type="RuleBase" id="RU000589"/>
    </source>
</evidence>
<dbReference type="EC" id="3.1.1.11" evidence="5 13"/>
<feature type="active site" evidence="12">
    <location>
        <position position="364"/>
    </location>
</feature>
<dbReference type="InterPro" id="IPR012334">
    <property type="entry name" value="Pectin_lyas_fold"/>
</dbReference>
<feature type="non-terminal residue" evidence="16">
    <location>
        <position position="1"/>
    </location>
</feature>
<comment type="similarity">
    <text evidence="3">In the N-terminal section; belongs to the PMEI family.</text>
</comment>
<evidence type="ECO:0000256" key="11">
    <source>
        <dbReference type="ARBA" id="ARBA00047928"/>
    </source>
</evidence>
<dbReference type="GO" id="GO:0004857">
    <property type="term" value="F:enzyme inhibitor activity"/>
    <property type="evidence" value="ECO:0007669"/>
    <property type="project" value="InterPro"/>
</dbReference>
<dbReference type="Gene3D" id="1.20.140.40">
    <property type="entry name" value="Invertase/pectin methylesterase inhibitor family protein"/>
    <property type="match status" value="1"/>
</dbReference>
<comment type="catalytic activity">
    <reaction evidence="11 13">
        <text>[(1-&gt;4)-alpha-D-galacturonosyl methyl ester](n) + n H2O = [(1-&gt;4)-alpha-D-galacturonosyl](n) + n methanol + n H(+)</text>
        <dbReference type="Rhea" id="RHEA:22380"/>
        <dbReference type="Rhea" id="RHEA-COMP:14570"/>
        <dbReference type="Rhea" id="RHEA-COMP:14573"/>
        <dbReference type="ChEBI" id="CHEBI:15377"/>
        <dbReference type="ChEBI" id="CHEBI:15378"/>
        <dbReference type="ChEBI" id="CHEBI:17790"/>
        <dbReference type="ChEBI" id="CHEBI:140522"/>
        <dbReference type="ChEBI" id="CHEBI:140523"/>
        <dbReference type="EC" id="3.1.1.11"/>
    </reaction>
</comment>
<sequence>TYELLLFSAISIFAFSVSADLTTTSFHDHISFACHKALNPESCRDTVLRAVSDDGSASEAADLQPKLLNRQVDEMRRALVLIQKLRSNQAEESGALSDCEELMEISIDLVLNSIRELEKGMGRSQYTDAQTWLSGVLTNHFTCADEIGGGRLLGIRSMTEGLIDTTRASLAVLASVTLPEDEITIRPVTSGMDPTWLTPMDRKLLQVTADRVKADLVVARDGSGDFRTVSGAVDAAPENSEKRFVIRVKKGTYRENVVVGKNKKNLMIIGDGKGKTTITAHLNVVDGSTTYNSATLAAVGEGFILQDIRIRNTAGREKAQAVALRIGSDKSAINRCKIEGYQDTLYAHSLRQFYRDSTIKGTIDFIFGDAAVVLQKCTIEARIPLKSQKNTVTAQGRSDPNQNTGTSIQDCVIKPTRDLEPLRLSYPTFLGRPWRNFSRTAVLESYIGDHVDPAGWFEWSGDFALDTLYYGEYKNRGPGSVTENRVNWKGYHAIDSAAEAWSFTVRELINGDEWLGYTGVPYNVGL</sequence>
<dbReference type="Proteomes" id="UP000015453">
    <property type="component" value="Unassembled WGS sequence"/>
</dbReference>
<evidence type="ECO:0000256" key="9">
    <source>
        <dbReference type="ARBA" id="ARBA00023085"/>
    </source>
</evidence>
<dbReference type="PROSITE" id="PS00800">
    <property type="entry name" value="PECTINESTERASE_1"/>
    <property type="match status" value="1"/>
</dbReference>
<comment type="caution">
    <text evidence="16">The sequence shown here is derived from an EMBL/GenBank/DDBJ whole genome shotgun (WGS) entry which is preliminary data.</text>
</comment>
<dbReference type="InterPro" id="IPR000070">
    <property type="entry name" value="Pectinesterase_cat"/>
</dbReference>
<feature type="domain" description="Pectinesterase inhibitor" evidence="15">
    <location>
        <begin position="25"/>
        <end position="172"/>
    </location>
</feature>
<gene>
    <name evidence="16" type="ORF">M569_11757</name>
</gene>
<keyword evidence="9 13" id="KW-0063">Aspartyl esterase</keyword>
<evidence type="ECO:0000256" key="14">
    <source>
        <dbReference type="SAM" id="MobiDB-lite"/>
    </source>
</evidence>
<keyword evidence="7 13" id="KW-0964">Secreted</keyword>
<comment type="function">
    <text evidence="13">Acts in the modification of cell walls via demethylesterification of cell wall pectin.</text>
</comment>
<dbReference type="SMART" id="SM00856">
    <property type="entry name" value="PMEI"/>
    <property type="match status" value="1"/>
</dbReference>
<keyword evidence="8 13" id="KW-0378">Hydrolase</keyword>
<dbReference type="PANTHER" id="PTHR31707">
    <property type="entry name" value="PECTINESTERASE"/>
    <property type="match status" value="1"/>
</dbReference>
<reference evidence="16 17" key="1">
    <citation type="journal article" date="2013" name="BMC Genomics">
        <title>The miniature genome of a carnivorous plant Genlisea aurea contains a low number of genes and short non-coding sequences.</title>
        <authorList>
            <person name="Leushkin E.V."/>
            <person name="Sutormin R.A."/>
            <person name="Nabieva E.R."/>
            <person name="Penin A.A."/>
            <person name="Kondrashov A.S."/>
            <person name="Logacheva M.D."/>
        </authorList>
    </citation>
    <scope>NUCLEOTIDE SEQUENCE [LARGE SCALE GENOMIC DNA]</scope>
</reference>
<dbReference type="InterPro" id="IPR018040">
    <property type="entry name" value="Pectinesterase_Tyr_AS"/>
</dbReference>
<keyword evidence="6 13" id="KW-0134">Cell wall</keyword>
<evidence type="ECO:0000256" key="4">
    <source>
        <dbReference type="ARBA" id="ARBA00007786"/>
    </source>
</evidence>
<comment type="similarity">
    <text evidence="4">In the C-terminal section; belongs to the pectinesterase family.</text>
</comment>
<accession>S8C856</accession>
<evidence type="ECO:0000256" key="1">
    <source>
        <dbReference type="ARBA" id="ARBA00004191"/>
    </source>
</evidence>
<dbReference type="EMBL" id="AUSU01005740">
    <property type="protein sequence ID" value="EPS63029.1"/>
    <property type="molecule type" value="Genomic_DNA"/>
</dbReference>
<dbReference type="CDD" id="cd15799">
    <property type="entry name" value="PMEI-like_4"/>
    <property type="match status" value="1"/>
</dbReference>
<evidence type="ECO:0000256" key="3">
    <source>
        <dbReference type="ARBA" id="ARBA00006027"/>
    </source>
</evidence>
<dbReference type="InterPro" id="IPR035513">
    <property type="entry name" value="Invertase/methylesterase_inhib"/>
</dbReference>
<dbReference type="InterPro" id="IPR011050">
    <property type="entry name" value="Pectin_lyase_fold/virulence"/>
</dbReference>
<evidence type="ECO:0000313" key="16">
    <source>
        <dbReference type="EMBL" id="EPS63029.1"/>
    </source>
</evidence>
<comment type="pathway">
    <text evidence="2 13">Glycan metabolism; pectin degradation; 2-dehydro-3-deoxy-D-gluconate from pectin: step 1/5.</text>
</comment>
<dbReference type="NCBIfam" id="TIGR01614">
    <property type="entry name" value="PME_inhib"/>
    <property type="match status" value="1"/>
</dbReference>
<dbReference type="InterPro" id="IPR033131">
    <property type="entry name" value="Pectinesterase_Asp_AS"/>
</dbReference>
<organism evidence="16 17">
    <name type="scientific">Genlisea aurea</name>
    <dbReference type="NCBI Taxonomy" id="192259"/>
    <lineage>
        <taxon>Eukaryota</taxon>
        <taxon>Viridiplantae</taxon>
        <taxon>Streptophyta</taxon>
        <taxon>Embryophyta</taxon>
        <taxon>Tracheophyta</taxon>
        <taxon>Spermatophyta</taxon>
        <taxon>Magnoliopsida</taxon>
        <taxon>eudicotyledons</taxon>
        <taxon>Gunneridae</taxon>
        <taxon>Pentapetalae</taxon>
        <taxon>asterids</taxon>
        <taxon>lamiids</taxon>
        <taxon>Lamiales</taxon>
        <taxon>Lentibulariaceae</taxon>
        <taxon>Genlisea</taxon>
    </lineage>
</organism>
<dbReference type="GO" id="GO:0030599">
    <property type="term" value="F:pectinesterase activity"/>
    <property type="evidence" value="ECO:0007669"/>
    <property type="project" value="UniProtKB-UniRule"/>
</dbReference>
<protein>
    <recommendedName>
        <fullName evidence="5 13">Pectinesterase</fullName>
        <ecNumber evidence="5 13">3.1.1.11</ecNumber>
    </recommendedName>
</protein>